<comment type="caution">
    <text evidence="2">The sequence shown here is derived from an EMBL/GenBank/DDBJ whole genome shotgun (WGS) entry which is preliminary data.</text>
</comment>
<dbReference type="CDD" id="cd00118">
    <property type="entry name" value="LysM"/>
    <property type="match status" value="1"/>
</dbReference>
<evidence type="ECO:0000313" key="2">
    <source>
        <dbReference type="EMBL" id="PNG21888.1"/>
    </source>
</evidence>
<name>A0A2N8TSA6_9ACTN</name>
<gene>
    <name evidence="2" type="ORF">C1J00_12325</name>
</gene>
<feature type="domain" description="LysM" evidence="1">
    <location>
        <begin position="2"/>
        <end position="14"/>
    </location>
</feature>
<dbReference type="PANTHER" id="PTHR34700">
    <property type="entry name" value="POTASSIUM BINDING PROTEIN KBP"/>
    <property type="match status" value="1"/>
</dbReference>
<sequence>MSGDTLWDIAARYLGDPERWTEVYDTNQAAIEASAREHPESPVLGASDHGHWIFPGTRLTIPGANCAPTTPTTQTTPTTGGGVSDRQACEAVGRPWVSAEDGGPFCGTFGTISVPEHPFSPGELDQLKFAADTVGCLKDVAGIVAGVPGVLSTKGQRVVDTILFVDGVVTELKDVKPGDVVQMVTEVTDLSSGHVATVIWNLVPGTACVELFYNRAVAFGVMG</sequence>
<keyword evidence="3" id="KW-1185">Reference proteome</keyword>
<protein>
    <recommendedName>
        <fullName evidence="1">LysM domain-containing protein</fullName>
    </recommendedName>
</protein>
<reference evidence="2 3" key="1">
    <citation type="submission" date="2018-01" db="EMBL/GenBank/DDBJ databases">
        <title>Draft genome sequence of Streptomyces sp. 13K301.</title>
        <authorList>
            <person name="Sahin N."/>
            <person name="Saygin H."/>
            <person name="Ay H."/>
        </authorList>
    </citation>
    <scope>NUCLEOTIDE SEQUENCE [LARGE SCALE GENOMIC DNA]</scope>
    <source>
        <strain evidence="2 3">13K301</strain>
    </source>
</reference>
<accession>A0A2N8TSA6</accession>
<dbReference type="AlphaFoldDB" id="A0A2N8TSA6"/>
<dbReference type="PANTHER" id="PTHR34700:SF4">
    <property type="entry name" value="PHAGE-LIKE ELEMENT PBSX PROTEIN XKDP"/>
    <property type="match status" value="1"/>
</dbReference>
<dbReference type="InterPro" id="IPR036779">
    <property type="entry name" value="LysM_dom_sf"/>
</dbReference>
<evidence type="ECO:0000313" key="3">
    <source>
        <dbReference type="Proteomes" id="UP000235943"/>
    </source>
</evidence>
<dbReference type="OrthoDB" id="9796770at2"/>
<evidence type="ECO:0000259" key="1">
    <source>
        <dbReference type="Pfam" id="PF01476"/>
    </source>
</evidence>
<dbReference type="Pfam" id="PF01476">
    <property type="entry name" value="LysM"/>
    <property type="match status" value="1"/>
</dbReference>
<dbReference type="InterPro" id="IPR018392">
    <property type="entry name" value="LysM"/>
</dbReference>
<dbReference type="InterPro" id="IPR052196">
    <property type="entry name" value="Bact_Kbp"/>
</dbReference>
<dbReference type="Proteomes" id="UP000235943">
    <property type="component" value="Unassembled WGS sequence"/>
</dbReference>
<organism evidence="2 3">
    <name type="scientific">Streptomyces cahuitamycinicus</name>
    <dbReference type="NCBI Taxonomy" id="2070367"/>
    <lineage>
        <taxon>Bacteria</taxon>
        <taxon>Bacillati</taxon>
        <taxon>Actinomycetota</taxon>
        <taxon>Actinomycetes</taxon>
        <taxon>Kitasatosporales</taxon>
        <taxon>Streptomycetaceae</taxon>
        <taxon>Streptomyces</taxon>
    </lineage>
</organism>
<dbReference type="EMBL" id="POUC01000068">
    <property type="protein sequence ID" value="PNG21888.1"/>
    <property type="molecule type" value="Genomic_DNA"/>
</dbReference>
<dbReference type="Gene3D" id="3.10.350.10">
    <property type="entry name" value="LysM domain"/>
    <property type="match status" value="1"/>
</dbReference>
<proteinExistence type="predicted"/>